<name>A0A1H0J7F2_9SPHI</name>
<evidence type="ECO:0000313" key="3">
    <source>
        <dbReference type="Proteomes" id="UP000183200"/>
    </source>
</evidence>
<dbReference type="EMBL" id="FNGY01000014">
    <property type="protein sequence ID" value="SDO39665.1"/>
    <property type="molecule type" value="Genomic_DNA"/>
</dbReference>
<dbReference type="AlphaFoldDB" id="A0A1H0J7F2"/>
<organism evidence="2 3">
    <name type="scientific">Pedobacter steynii</name>
    <dbReference type="NCBI Taxonomy" id="430522"/>
    <lineage>
        <taxon>Bacteria</taxon>
        <taxon>Pseudomonadati</taxon>
        <taxon>Bacteroidota</taxon>
        <taxon>Sphingobacteriia</taxon>
        <taxon>Sphingobacteriales</taxon>
        <taxon>Sphingobacteriaceae</taxon>
        <taxon>Pedobacter</taxon>
    </lineage>
</organism>
<keyword evidence="1" id="KW-0472">Membrane</keyword>
<dbReference type="SUPFAM" id="SSF82866">
    <property type="entry name" value="Multidrug efflux transporter AcrB transmembrane domain"/>
    <property type="match status" value="1"/>
</dbReference>
<keyword evidence="1" id="KW-1133">Transmembrane helix</keyword>
<keyword evidence="3" id="KW-1185">Reference proteome</keyword>
<evidence type="ECO:0000313" key="2">
    <source>
        <dbReference type="EMBL" id="SDO39665.1"/>
    </source>
</evidence>
<feature type="transmembrane region" description="Helical" evidence="1">
    <location>
        <begin position="46"/>
        <end position="68"/>
    </location>
</feature>
<feature type="transmembrane region" description="Helical" evidence="1">
    <location>
        <begin position="17"/>
        <end position="34"/>
    </location>
</feature>
<evidence type="ECO:0000256" key="1">
    <source>
        <dbReference type="SAM" id="Phobius"/>
    </source>
</evidence>
<dbReference type="Gene3D" id="1.20.1640.10">
    <property type="entry name" value="Multidrug efflux transporter AcrB transmembrane domain"/>
    <property type="match status" value="1"/>
</dbReference>
<gene>
    <name evidence="2" type="ORF">SAMN05421820_114104</name>
</gene>
<sequence length="69" mass="8005">MNCAILLESLKQPFTRILLRPFSFIAVFLIFHFFNIQFEPGGYTSLFMLCGIVIRAKAMLILVTQFLLF</sequence>
<protein>
    <submittedName>
        <fullName evidence="2">Uncharacterized protein</fullName>
    </submittedName>
</protein>
<reference evidence="3" key="1">
    <citation type="submission" date="2016-10" db="EMBL/GenBank/DDBJ databases">
        <authorList>
            <person name="Varghese N."/>
            <person name="Submissions S."/>
        </authorList>
    </citation>
    <scope>NUCLEOTIDE SEQUENCE [LARGE SCALE GENOMIC DNA]</scope>
    <source>
        <strain evidence="3">DSM 19110</strain>
    </source>
</reference>
<proteinExistence type="predicted"/>
<accession>A0A1H0J7F2</accession>
<dbReference type="Proteomes" id="UP000183200">
    <property type="component" value="Unassembled WGS sequence"/>
</dbReference>
<keyword evidence="1" id="KW-0812">Transmembrane</keyword>